<dbReference type="Proteomes" id="UP001159659">
    <property type="component" value="Unassembled WGS sequence"/>
</dbReference>
<keyword evidence="4" id="KW-1185">Reference proteome</keyword>
<dbReference type="AlphaFoldDB" id="A0AAV0UJM1"/>
<feature type="chain" id="PRO_5044021394" description="Secreted protein" evidence="1">
    <location>
        <begin position="24"/>
        <end position="129"/>
    </location>
</feature>
<evidence type="ECO:0000313" key="4">
    <source>
        <dbReference type="Proteomes" id="UP001157938"/>
    </source>
</evidence>
<evidence type="ECO:0000313" key="2">
    <source>
        <dbReference type="EMBL" id="CAH0485193.1"/>
    </source>
</evidence>
<proteinExistence type="predicted"/>
<dbReference type="EMBL" id="CAKLBC010000187">
    <property type="protein sequence ID" value="CAH0485193.1"/>
    <property type="molecule type" value="Genomic_DNA"/>
</dbReference>
<evidence type="ECO:0000313" key="5">
    <source>
        <dbReference type="Proteomes" id="UP001159659"/>
    </source>
</evidence>
<comment type="caution">
    <text evidence="3">The sequence shown here is derived from an EMBL/GenBank/DDBJ whole genome shotgun (WGS) entry which is preliminary data.</text>
</comment>
<organism evidence="3 5">
    <name type="scientific">Peronospora farinosa</name>
    <dbReference type="NCBI Taxonomy" id="134698"/>
    <lineage>
        <taxon>Eukaryota</taxon>
        <taxon>Sar</taxon>
        <taxon>Stramenopiles</taxon>
        <taxon>Oomycota</taxon>
        <taxon>Peronosporomycetes</taxon>
        <taxon>Peronosporales</taxon>
        <taxon>Peronosporaceae</taxon>
        <taxon>Peronospora</taxon>
    </lineage>
</organism>
<gene>
    <name evidence="2" type="ORF">PFR001_LOCUS907</name>
    <name evidence="3" type="ORF">PFR002_LOCUS8289</name>
</gene>
<dbReference type="Proteomes" id="UP001157938">
    <property type="component" value="Unassembled WGS sequence"/>
</dbReference>
<reference evidence="2 4" key="1">
    <citation type="submission" date="2021-11" db="EMBL/GenBank/DDBJ databases">
        <authorList>
            <person name="Islam A."/>
            <person name="Islam S."/>
            <person name="Flora M.S."/>
            <person name="Rahman M."/>
            <person name="Ziaur R.M."/>
            <person name="Epstein J.H."/>
            <person name="Hassan M."/>
            <person name="Klassen M."/>
            <person name="Woodard K."/>
            <person name="Webb A."/>
            <person name="Webby R.J."/>
            <person name="El Zowalaty M.E."/>
        </authorList>
    </citation>
    <scope>NUCLEOTIDE SEQUENCE [LARGE SCALE GENOMIC DNA]</scope>
    <source>
        <strain evidence="2">Pf1</strain>
    </source>
</reference>
<name>A0AAV0UJM1_9STRA</name>
<accession>A0AAV0UJM1</accession>
<sequence length="129" mass="14886">MRVYSVLLVVTIAFLANSAAVAANRDEAQVSKLLRRENTERRHLILDLAEDLPGIGENLEEILQSNEHLKHEVPEWCEEIAEQIKDFTQKALETGDIKLSKKDQRANFKKNYLLAQSLIQQKRECEKKE</sequence>
<evidence type="ECO:0000256" key="1">
    <source>
        <dbReference type="SAM" id="SignalP"/>
    </source>
</evidence>
<keyword evidence="1" id="KW-0732">Signal</keyword>
<protein>
    <recommendedName>
        <fullName evidence="6">Secreted protein</fullName>
    </recommendedName>
</protein>
<dbReference type="EMBL" id="CANTFK010000983">
    <property type="protein sequence ID" value="CAI5737162.1"/>
    <property type="molecule type" value="Genomic_DNA"/>
</dbReference>
<evidence type="ECO:0000313" key="3">
    <source>
        <dbReference type="EMBL" id="CAI5737162.1"/>
    </source>
</evidence>
<feature type="signal peptide" evidence="1">
    <location>
        <begin position="1"/>
        <end position="23"/>
    </location>
</feature>
<reference evidence="3" key="2">
    <citation type="submission" date="2022-12" db="EMBL/GenBank/DDBJ databases">
        <authorList>
            <person name="Webb A."/>
        </authorList>
    </citation>
    <scope>NUCLEOTIDE SEQUENCE</scope>
    <source>
        <strain evidence="3">Pf2</strain>
    </source>
</reference>
<evidence type="ECO:0008006" key="6">
    <source>
        <dbReference type="Google" id="ProtNLM"/>
    </source>
</evidence>